<keyword evidence="1" id="KW-0472">Membrane</keyword>
<dbReference type="HOGENOM" id="CLU_2786462_0_0_9"/>
<dbReference type="EMBL" id="ABCC02000024">
    <property type="protein sequence ID" value="EDP17160.1"/>
    <property type="molecule type" value="Genomic_DNA"/>
</dbReference>
<evidence type="ECO:0000313" key="3">
    <source>
        <dbReference type="Proteomes" id="UP000005396"/>
    </source>
</evidence>
<evidence type="ECO:0000256" key="1">
    <source>
        <dbReference type="SAM" id="Phobius"/>
    </source>
</evidence>
<keyword evidence="1" id="KW-1133">Transmembrane helix</keyword>
<dbReference type="PaxDb" id="411902-CLOBOL_02656"/>
<evidence type="ECO:0000313" key="2">
    <source>
        <dbReference type="EMBL" id="EDP17160.1"/>
    </source>
</evidence>
<reference evidence="2 3" key="2">
    <citation type="submission" date="2007-09" db="EMBL/GenBank/DDBJ databases">
        <title>Draft genome sequence of Clostridium bolteae (ATCC BAA-613).</title>
        <authorList>
            <person name="Sudarsanam P."/>
            <person name="Ley R."/>
            <person name="Guruge J."/>
            <person name="Turnbaugh P.J."/>
            <person name="Mahowald M."/>
            <person name="Liep D."/>
            <person name="Gordon J."/>
        </authorList>
    </citation>
    <scope>NUCLEOTIDE SEQUENCE [LARGE SCALE GENOMIC DNA]</scope>
    <source>
        <strain evidence="3">ATCC BAA-613 / DSM 15670 / CCUG 46953 / JCM 12243 / WAL 16351</strain>
    </source>
</reference>
<gene>
    <name evidence="2" type="ORF">CLOBOL_02656</name>
</gene>
<protein>
    <submittedName>
        <fullName evidence="2">Uncharacterized protein</fullName>
    </submittedName>
</protein>
<proteinExistence type="predicted"/>
<accession>A8RQ52</accession>
<feature type="transmembrane region" description="Helical" evidence="1">
    <location>
        <begin position="40"/>
        <end position="61"/>
    </location>
</feature>
<sequence length="68" mass="7328">MGAGAADTAAERESLRTVPLTRCVTPHLCHSYSNPTNKKWHAGGTGMPLYIPGCIILVFLYPDMQPGI</sequence>
<dbReference type="Proteomes" id="UP000005396">
    <property type="component" value="Unassembled WGS sequence"/>
</dbReference>
<dbReference type="AlphaFoldDB" id="A8RQ52"/>
<comment type="caution">
    <text evidence="2">The sequence shown here is derived from an EMBL/GenBank/DDBJ whole genome shotgun (WGS) entry which is preliminary data.</text>
</comment>
<name>A8RQ52_ENTBW</name>
<reference evidence="2 3" key="1">
    <citation type="submission" date="2007-08" db="EMBL/GenBank/DDBJ databases">
        <authorList>
            <person name="Fulton L."/>
            <person name="Clifton S."/>
            <person name="Fulton B."/>
            <person name="Xu J."/>
            <person name="Minx P."/>
            <person name="Pepin K.H."/>
            <person name="Johnson M."/>
            <person name="Thiruvilangam P."/>
            <person name="Bhonagiri V."/>
            <person name="Nash W.E."/>
            <person name="Mardis E.R."/>
            <person name="Wilson R.K."/>
        </authorList>
    </citation>
    <scope>NUCLEOTIDE SEQUENCE [LARGE SCALE GENOMIC DNA]</scope>
    <source>
        <strain evidence="3">ATCC BAA-613 / DSM 15670 / CCUG 46953 / JCM 12243 / WAL 16351</strain>
    </source>
</reference>
<keyword evidence="1" id="KW-0812">Transmembrane</keyword>
<organism evidence="2 3">
    <name type="scientific">Enterocloster bolteae (strain ATCC BAA-613 / DSM 15670 / CCUG 46953 / JCM 12243 / WAL 16351)</name>
    <name type="common">Clostridium bolteae</name>
    <dbReference type="NCBI Taxonomy" id="411902"/>
    <lineage>
        <taxon>Bacteria</taxon>
        <taxon>Bacillati</taxon>
        <taxon>Bacillota</taxon>
        <taxon>Clostridia</taxon>
        <taxon>Lachnospirales</taxon>
        <taxon>Lachnospiraceae</taxon>
        <taxon>Enterocloster</taxon>
    </lineage>
</organism>